<keyword evidence="3" id="KW-1185">Reference proteome</keyword>
<feature type="region of interest" description="Disordered" evidence="1">
    <location>
        <begin position="65"/>
        <end position="96"/>
    </location>
</feature>
<evidence type="ECO:0000313" key="2">
    <source>
        <dbReference type="EMBL" id="KAI1712742.1"/>
    </source>
</evidence>
<evidence type="ECO:0000313" key="3">
    <source>
        <dbReference type="Proteomes" id="UP001201812"/>
    </source>
</evidence>
<reference evidence="2" key="1">
    <citation type="submission" date="2022-01" db="EMBL/GenBank/DDBJ databases">
        <title>Genome Sequence Resource for Two Populations of Ditylenchus destructor, the Migratory Endoparasitic Phytonematode.</title>
        <authorList>
            <person name="Zhang H."/>
            <person name="Lin R."/>
            <person name="Xie B."/>
        </authorList>
    </citation>
    <scope>NUCLEOTIDE SEQUENCE</scope>
    <source>
        <strain evidence="2">BazhouSP</strain>
    </source>
</reference>
<organism evidence="2 3">
    <name type="scientific">Ditylenchus destructor</name>
    <dbReference type="NCBI Taxonomy" id="166010"/>
    <lineage>
        <taxon>Eukaryota</taxon>
        <taxon>Metazoa</taxon>
        <taxon>Ecdysozoa</taxon>
        <taxon>Nematoda</taxon>
        <taxon>Chromadorea</taxon>
        <taxon>Rhabditida</taxon>
        <taxon>Tylenchina</taxon>
        <taxon>Tylenchomorpha</taxon>
        <taxon>Sphaerularioidea</taxon>
        <taxon>Anguinidae</taxon>
        <taxon>Anguininae</taxon>
        <taxon>Ditylenchus</taxon>
    </lineage>
</organism>
<feature type="compositionally biased region" description="Basic and acidic residues" evidence="1">
    <location>
        <begin position="65"/>
        <end position="74"/>
    </location>
</feature>
<protein>
    <submittedName>
        <fullName evidence="2">Uncharacterized protein</fullName>
    </submittedName>
</protein>
<accession>A0AAD4N4L0</accession>
<dbReference type="Proteomes" id="UP001201812">
    <property type="component" value="Unassembled WGS sequence"/>
</dbReference>
<gene>
    <name evidence="2" type="ORF">DdX_09366</name>
</gene>
<evidence type="ECO:0000256" key="1">
    <source>
        <dbReference type="SAM" id="MobiDB-lite"/>
    </source>
</evidence>
<dbReference type="AlphaFoldDB" id="A0AAD4N4L0"/>
<sequence length="212" mass="24862">MALLLEKINQLEEKLKANDEAHKKEIGEWNEKLKANDEAHKKDIAELNEKLKDIDEKLKATEEKLKTTDEKPKADVVSNLDAEPVSEEYEEKRQEALQMSPMQLRKMSEKEREEYVFQYLTPDEIWVLKDAIKKIPPVSKIELPPKTQDSDGLHNIASGFTEHDQKRREFLSLSDEQLLQLPVSQLEFYYQYLSPDEIMEQSERLKCLKGQF</sequence>
<name>A0AAD4N4L0_9BILA</name>
<comment type="caution">
    <text evidence="2">The sequence shown here is derived from an EMBL/GenBank/DDBJ whole genome shotgun (WGS) entry which is preliminary data.</text>
</comment>
<dbReference type="EMBL" id="JAKKPZ010000017">
    <property type="protein sequence ID" value="KAI1712742.1"/>
    <property type="molecule type" value="Genomic_DNA"/>
</dbReference>
<proteinExistence type="predicted"/>